<feature type="transmembrane region" description="Helical" evidence="4">
    <location>
        <begin position="288"/>
        <end position="305"/>
    </location>
</feature>
<dbReference type="CDD" id="cd06170">
    <property type="entry name" value="LuxR_C_like"/>
    <property type="match status" value="1"/>
</dbReference>
<dbReference type="RefSeq" id="WP_039690096.1">
    <property type="nucleotide sequence ID" value="NZ_CP009302.1"/>
</dbReference>
<dbReference type="GO" id="GO:0003677">
    <property type="term" value="F:DNA binding"/>
    <property type="evidence" value="ECO:0007669"/>
    <property type="project" value="UniProtKB-KW"/>
</dbReference>
<dbReference type="SUPFAM" id="SSF46894">
    <property type="entry name" value="C-terminal effector domain of the bipartite response regulators"/>
    <property type="match status" value="1"/>
</dbReference>
<reference evidence="7" key="1">
    <citation type="submission" date="2014-08" db="EMBL/GenBank/DDBJ databases">
        <title>Coriobacteriaceae sp. complete genome.</title>
        <authorList>
            <person name="Looft T."/>
            <person name="Bayles D.O."/>
            <person name="Stanton T.B."/>
        </authorList>
    </citation>
    <scope>NUCLEOTIDE SEQUENCE [LARGE SCALE GENOMIC DNA]</scope>
    <source>
        <strain evidence="7">68-1-3</strain>
    </source>
</reference>
<keyword evidence="2" id="KW-0238">DNA-binding</keyword>
<feature type="transmembrane region" description="Helical" evidence="4">
    <location>
        <begin position="256"/>
        <end position="276"/>
    </location>
</feature>
<name>A0A0A8B593_9ACTN</name>
<dbReference type="AlphaFoldDB" id="A0A0A8B593"/>
<gene>
    <name evidence="6" type="ORF">JI75_08360</name>
</gene>
<feature type="transmembrane region" description="Helical" evidence="4">
    <location>
        <begin position="93"/>
        <end position="114"/>
    </location>
</feature>
<evidence type="ECO:0000313" key="6">
    <source>
        <dbReference type="EMBL" id="AJC12656.1"/>
    </source>
</evidence>
<feature type="transmembrane region" description="Helical" evidence="4">
    <location>
        <begin position="311"/>
        <end position="333"/>
    </location>
</feature>
<evidence type="ECO:0000256" key="2">
    <source>
        <dbReference type="ARBA" id="ARBA00023125"/>
    </source>
</evidence>
<dbReference type="PRINTS" id="PR00038">
    <property type="entry name" value="HTHLUXR"/>
</dbReference>
<keyword evidence="4" id="KW-1133">Transmembrane helix</keyword>
<dbReference type="KEGG" id="cbac:JI75_08360"/>
<dbReference type="EMBL" id="CP009302">
    <property type="protein sequence ID" value="AJC12656.1"/>
    <property type="molecule type" value="Genomic_DNA"/>
</dbReference>
<evidence type="ECO:0000259" key="5">
    <source>
        <dbReference type="PROSITE" id="PS50043"/>
    </source>
</evidence>
<dbReference type="InterPro" id="IPR000792">
    <property type="entry name" value="Tscrpt_reg_LuxR_C"/>
</dbReference>
<dbReference type="HOGENOM" id="CLU_027066_3_0_11"/>
<evidence type="ECO:0000256" key="3">
    <source>
        <dbReference type="ARBA" id="ARBA00023163"/>
    </source>
</evidence>
<keyword evidence="4" id="KW-0812">Transmembrane</keyword>
<feature type="transmembrane region" description="Helical" evidence="4">
    <location>
        <begin position="150"/>
        <end position="172"/>
    </location>
</feature>
<dbReference type="Pfam" id="PF00196">
    <property type="entry name" value="GerE"/>
    <property type="match status" value="1"/>
</dbReference>
<feature type="transmembrane region" description="Helical" evidence="4">
    <location>
        <begin position="345"/>
        <end position="365"/>
    </location>
</feature>
<reference evidence="6 7" key="2">
    <citation type="journal article" date="2015" name="Genome Announc.">
        <title>Complete Genome Sequence of Coriobacteriaceae Strain 68-1-3, a Novel Mucus-Degrading Isolate from the Swine Intestinal Tract.</title>
        <authorList>
            <person name="Looft T."/>
            <person name="Bayles D.O."/>
            <person name="Alt D.P."/>
            <person name="Stanton T.B."/>
        </authorList>
    </citation>
    <scope>NUCLEOTIDE SEQUENCE [LARGE SCALE GENOMIC DNA]</scope>
    <source>
        <strain evidence="6 7">68-1-3</strain>
    </source>
</reference>
<evidence type="ECO:0000256" key="1">
    <source>
        <dbReference type="ARBA" id="ARBA00023015"/>
    </source>
</evidence>
<dbReference type="STRING" id="1531429.JI75_08360"/>
<keyword evidence="3" id="KW-0804">Transcription</keyword>
<dbReference type="Proteomes" id="UP000031121">
    <property type="component" value="Chromosome"/>
</dbReference>
<proteinExistence type="predicted"/>
<dbReference type="GO" id="GO:0006355">
    <property type="term" value="P:regulation of DNA-templated transcription"/>
    <property type="evidence" value="ECO:0007669"/>
    <property type="project" value="InterPro"/>
</dbReference>
<feature type="transmembrane region" description="Helical" evidence="4">
    <location>
        <begin position="178"/>
        <end position="196"/>
    </location>
</feature>
<dbReference type="PANTHER" id="PTHR44688:SF16">
    <property type="entry name" value="DNA-BINDING TRANSCRIPTIONAL ACTIVATOR DEVR_DOSR"/>
    <property type="match status" value="1"/>
</dbReference>
<dbReference type="Gene3D" id="1.10.10.10">
    <property type="entry name" value="Winged helix-like DNA-binding domain superfamily/Winged helix DNA-binding domain"/>
    <property type="match status" value="1"/>
</dbReference>
<dbReference type="InterPro" id="IPR016032">
    <property type="entry name" value="Sig_transdc_resp-reg_C-effctor"/>
</dbReference>
<evidence type="ECO:0000313" key="7">
    <source>
        <dbReference type="Proteomes" id="UP000031121"/>
    </source>
</evidence>
<evidence type="ECO:0000256" key="4">
    <source>
        <dbReference type="SAM" id="Phobius"/>
    </source>
</evidence>
<feature type="transmembrane region" description="Helical" evidence="4">
    <location>
        <begin position="120"/>
        <end position="143"/>
    </location>
</feature>
<dbReference type="OrthoDB" id="3264440at2"/>
<organism evidence="6 7">
    <name type="scientific">Berryella intestinalis</name>
    <dbReference type="NCBI Taxonomy" id="1531429"/>
    <lineage>
        <taxon>Bacteria</taxon>
        <taxon>Bacillati</taxon>
        <taxon>Actinomycetota</taxon>
        <taxon>Coriobacteriia</taxon>
        <taxon>Eggerthellales</taxon>
        <taxon>Eggerthellaceae</taxon>
        <taxon>Berryella</taxon>
    </lineage>
</organism>
<accession>A0A0A8B593</accession>
<feature type="transmembrane region" description="Helical" evidence="4">
    <location>
        <begin position="371"/>
        <end position="394"/>
    </location>
</feature>
<feature type="transmembrane region" description="Helical" evidence="4">
    <location>
        <begin position="61"/>
        <end position="81"/>
    </location>
</feature>
<keyword evidence="1" id="KW-0805">Transcription regulation</keyword>
<feature type="domain" description="HTH luxR-type" evidence="5">
    <location>
        <begin position="467"/>
        <end position="532"/>
    </location>
</feature>
<dbReference type="InterPro" id="IPR036388">
    <property type="entry name" value="WH-like_DNA-bd_sf"/>
</dbReference>
<dbReference type="PANTHER" id="PTHR44688">
    <property type="entry name" value="DNA-BINDING TRANSCRIPTIONAL ACTIVATOR DEVR_DOSR"/>
    <property type="match status" value="1"/>
</dbReference>
<keyword evidence="7" id="KW-1185">Reference proteome</keyword>
<feature type="transmembrane region" description="Helical" evidence="4">
    <location>
        <begin position="217"/>
        <end position="236"/>
    </location>
</feature>
<sequence length="533" mass="58020">MGYVPRFSIHTDFGGEEHTGEVSSLAVGYGVHQAWIFATLFSCSSIFGLEAASGGLWSSPLFISSIISNLATLFAFGFFDFRLLRFVVNKKTCLLAAAIESVGTLLVLLCGLDMCPAPLLVPAGVCTGVGSAVFIIFWGTAFARKDVLTIAVNTSLGAGLSALVYAFLLLLVPFPLSGLFVTALPWLECILVWKNTPQPYTERRMLPIFVTLPVNRARFAIMFALPMLLFGFSLGFVRERSVRYLFVHFDVATQLVATLGAGFAAVAAVLVCLKLMQSDRVDDLVRPLLPISAVAIGLLSATSFLDVWVAGVVILTGHFVLESALWMVMAVFAQKYRLSPVMVFGVGRGSIALGSLGSVFIMHQLYADGSISLFGGAEMVVICLVCLIAGLAMLPHEHDIRRAIKTVSSQNNQVVEEINKKFRSAAEAEGPDCENAVATGVSDCQSGQEADRSSDQRKGLFRKKCECVANQYLLSARENEVLFYLARGFNAAYLQEKLYISEGTAKTHIRHIYAKTNVHSQQELMRMVNDMQV</sequence>
<keyword evidence="4" id="KW-0472">Membrane</keyword>
<protein>
    <recommendedName>
        <fullName evidence="5">HTH luxR-type domain-containing protein</fullName>
    </recommendedName>
</protein>
<dbReference type="PROSITE" id="PS50043">
    <property type="entry name" value="HTH_LUXR_2"/>
    <property type="match status" value="1"/>
</dbReference>
<dbReference type="SMART" id="SM00421">
    <property type="entry name" value="HTH_LUXR"/>
    <property type="match status" value="1"/>
</dbReference>